<evidence type="ECO:0000256" key="9">
    <source>
        <dbReference type="ARBA" id="ARBA00023002"/>
    </source>
</evidence>
<evidence type="ECO:0000259" key="25">
    <source>
        <dbReference type="Pfam" id="PF22924"/>
    </source>
</evidence>
<reference evidence="26" key="1">
    <citation type="submission" date="2020-03" db="EMBL/GenBank/DDBJ databases">
        <title>Studies in the Genomics of Life Span.</title>
        <authorList>
            <person name="Glass D."/>
        </authorList>
    </citation>
    <scope>NUCLEOTIDE SEQUENCE</scope>
    <source>
        <strain evidence="26">LTLLF</strain>
        <tissue evidence="26">Muscle</tissue>
    </source>
</reference>
<dbReference type="GO" id="GO:0033540">
    <property type="term" value="P:fatty acid beta-oxidation using acyl-CoA oxidase"/>
    <property type="evidence" value="ECO:0007669"/>
    <property type="project" value="InterPro"/>
</dbReference>
<evidence type="ECO:0000256" key="4">
    <source>
        <dbReference type="ARBA" id="ARBA00006288"/>
    </source>
</evidence>
<dbReference type="InterPro" id="IPR034171">
    <property type="entry name" value="ACO"/>
</dbReference>
<evidence type="ECO:0000313" key="27">
    <source>
        <dbReference type="Proteomes" id="UP000710432"/>
    </source>
</evidence>
<accession>A0A8J6GSW6</accession>
<dbReference type="InterPro" id="IPR036250">
    <property type="entry name" value="AcylCo_DH-like_C"/>
</dbReference>
<comment type="catalytic activity">
    <reaction evidence="15">
        <text>tetracosanoyl-CoA + O2 = (2E)-tetracosenoyl-CoA + H2O2</text>
        <dbReference type="Rhea" id="RHEA:40319"/>
        <dbReference type="ChEBI" id="CHEBI:15379"/>
        <dbReference type="ChEBI" id="CHEBI:16240"/>
        <dbReference type="ChEBI" id="CHEBI:65052"/>
        <dbReference type="ChEBI" id="CHEBI:74693"/>
    </reaction>
    <physiologicalReaction direction="left-to-right" evidence="15">
        <dbReference type="Rhea" id="RHEA:40320"/>
    </physiologicalReaction>
</comment>
<evidence type="ECO:0000256" key="19">
    <source>
        <dbReference type="ARBA" id="ARBA00077561"/>
    </source>
</evidence>
<dbReference type="GO" id="GO:0016402">
    <property type="term" value="F:pristanoyl-CoA oxidase activity"/>
    <property type="evidence" value="ECO:0007669"/>
    <property type="project" value="UniProtKB-ARBA"/>
</dbReference>
<keyword evidence="11" id="KW-0576">Peroxisome</keyword>
<dbReference type="EMBL" id="JAATJU010020800">
    <property type="protein sequence ID" value="KAH0515779.1"/>
    <property type="molecule type" value="Genomic_DNA"/>
</dbReference>
<dbReference type="EC" id="1.3.3.6" evidence="5"/>
<comment type="catalytic activity">
    <reaction evidence="14">
        <text>hexadecanoyl-CoA + O2 = (2E)-hexadecenoyl-CoA + H2O2</text>
        <dbReference type="Rhea" id="RHEA:40167"/>
        <dbReference type="ChEBI" id="CHEBI:15379"/>
        <dbReference type="ChEBI" id="CHEBI:16240"/>
        <dbReference type="ChEBI" id="CHEBI:57379"/>
        <dbReference type="ChEBI" id="CHEBI:61526"/>
    </reaction>
    <physiologicalReaction direction="left-to-right" evidence="14">
        <dbReference type="Rhea" id="RHEA:40168"/>
    </physiologicalReaction>
</comment>
<evidence type="ECO:0000313" key="26">
    <source>
        <dbReference type="EMBL" id="KAH0515779.1"/>
    </source>
</evidence>
<evidence type="ECO:0000256" key="13">
    <source>
        <dbReference type="ARBA" id="ARBA00036704"/>
    </source>
</evidence>
<evidence type="ECO:0000256" key="21">
    <source>
        <dbReference type="SAM" id="MobiDB-lite"/>
    </source>
</evidence>
<keyword evidence="9" id="KW-0560">Oxidoreductase</keyword>
<comment type="caution">
    <text evidence="26">The sequence shown here is derived from an EMBL/GenBank/DDBJ whole genome shotgun (WGS) entry which is preliminary data.</text>
</comment>
<keyword evidence="6" id="KW-0285">Flavoprotein</keyword>
<evidence type="ECO:0000256" key="7">
    <source>
        <dbReference type="ARBA" id="ARBA00022827"/>
    </source>
</evidence>
<sequence>MTAGLFLAPVWLHLITEGFKGWLAGSKHSRGSFGSTAAAGASSRGAGYYGQGLNPSDISGFPKEALTPHATPGCPHHKKAKSRFTGATLTMSPNIPDHVGAECTETIFAGESQGGMKKPNICPPGDSYDHSRASSHVEEVLFPDFHRVTHTCIQVDSTMGSTAEGRDSALWPDIPKGPLSVYRARASFSSKELLLFWDNQDVVEFKETIFKTLENDPLFARSPGTDLPLDKQRELNFLRCKRIFEYDFFRVDELLENFMKIPVLLNSLGMYDWSLAAKCVLHFLVFGSALFNSASELRFKYLEKMFNLEIFGCFALTELSHGSNTKGMRTTAHYDPATQEFILHSPDFEAAKFWVGNMGKTATHAVVFAQLYMPDGQCHGLHSFLVQIRDPKTLLPMPGVMVGDIGKKLGQNGLDNGFAMFHKVRIPRQNLLDRTGNVTPEGTYSTPFKDGRRRFRASLGPLSSGRIAIIGFSVTNLKLAVTIALRFSATRCQFGPTDEEEIPVLDYPLQQWRLLPYLAAAFALDLFLKTIFSYLMELQKDLLSGEYGAKQAELGREIHLLSSAGKPLASWTAQRGIQECREACGGHGYLAINRLGELRNDNDPNCTYEGDNNVLLQQTSNYLLSILEHKLQGGAPYTRPLKIVDFLEAYPEILGRKFTGSSKADWLDSAAPLAAYHWLVCYLLHGSHQKFSQEKKSTGSDFEARNNSQVYYCQPLALVFLEFFVVQQFHDHTHSSSVPLSLQPVLRRLSMLYGLWSLSQHTALLYQGGYLAGEQAGRAMQDAILALCMQLKDDAVALVDVIAPPDFILSSPIGKADGEVLAKPKSLFTTLLLVNSPTVAQLPSRVLLQPNGMGGIWGPPTGDPVEPEGHVFTDDPLHLDLWLFPTMKTKS</sequence>
<comment type="catalytic activity">
    <reaction evidence="13">
        <text>hexadecanedioyl-CoA + O2 = (2E)-hexadecenedioyl-CoA + H2O2</text>
        <dbReference type="Rhea" id="RHEA:40275"/>
        <dbReference type="ChEBI" id="CHEBI:15379"/>
        <dbReference type="ChEBI" id="CHEBI:16240"/>
        <dbReference type="ChEBI" id="CHEBI:77075"/>
        <dbReference type="ChEBI" id="CHEBI:77085"/>
    </reaction>
    <physiologicalReaction direction="left-to-right" evidence="13">
        <dbReference type="Rhea" id="RHEA:40276"/>
    </physiologicalReaction>
</comment>
<dbReference type="InterPro" id="IPR006091">
    <property type="entry name" value="Acyl-CoA_Oxase/DH_mid-dom"/>
</dbReference>
<keyword evidence="7" id="KW-0274">FAD</keyword>
<dbReference type="Gene3D" id="1.20.140.10">
    <property type="entry name" value="Butyryl-CoA Dehydrogenase, subunit A, domain 3"/>
    <property type="match status" value="2"/>
</dbReference>
<dbReference type="Pfam" id="PF01756">
    <property type="entry name" value="ACOX"/>
    <property type="match status" value="1"/>
</dbReference>
<comment type="cofactor">
    <cofactor evidence="1">
        <name>FAD</name>
        <dbReference type="ChEBI" id="CHEBI:57692"/>
    </cofactor>
</comment>
<evidence type="ECO:0000256" key="3">
    <source>
        <dbReference type="ARBA" id="ARBA00004846"/>
    </source>
</evidence>
<evidence type="ECO:0000256" key="20">
    <source>
        <dbReference type="ARBA" id="ARBA00078217"/>
    </source>
</evidence>
<evidence type="ECO:0000256" key="16">
    <source>
        <dbReference type="ARBA" id="ARBA00053000"/>
    </source>
</evidence>
<dbReference type="Gene3D" id="2.40.110.10">
    <property type="entry name" value="Butyryl-CoA Dehydrogenase, subunit A, domain 2"/>
    <property type="match status" value="1"/>
</dbReference>
<evidence type="ECO:0000256" key="22">
    <source>
        <dbReference type="SAM" id="SignalP"/>
    </source>
</evidence>
<comment type="catalytic activity">
    <reaction evidence="16">
        <text>(2S)-pristanoyl-CoA + O2 = (2E)-pristenoyl-CoA + H2O2</text>
        <dbReference type="Rhea" id="RHEA:40459"/>
        <dbReference type="ChEBI" id="CHEBI:15379"/>
        <dbReference type="ChEBI" id="CHEBI:16240"/>
        <dbReference type="ChEBI" id="CHEBI:77099"/>
        <dbReference type="ChEBI" id="CHEBI:77293"/>
    </reaction>
    <physiologicalReaction direction="left-to-right" evidence="16">
        <dbReference type="Rhea" id="RHEA:40460"/>
    </physiologicalReaction>
</comment>
<comment type="similarity">
    <text evidence="4">Belongs to the acyl-CoA oxidase family.</text>
</comment>
<dbReference type="InterPro" id="IPR055060">
    <property type="entry name" value="ACOX_C_alpha1"/>
</dbReference>
<keyword evidence="22" id="KW-0732">Signal</keyword>
<feature type="domain" description="Acyl-CoA oxidase/dehydrogenase middle" evidence="24">
    <location>
        <begin position="313"/>
        <end position="422"/>
    </location>
</feature>
<feature type="chain" id="PRO_5035264620" description="Peroxisomal acyl-coenzyme A oxidase 3" evidence="22">
    <location>
        <begin position="19"/>
        <end position="891"/>
    </location>
</feature>
<evidence type="ECO:0000256" key="15">
    <source>
        <dbReference type="ARBA" id="ARBA00048405"/>
    </source>
</evidence>
<dbReference type="InterPro" id="IPR002655">
    <property type="entry name" value="Acyl-CoA_oxidase_C"/>
</dbReference>
<comment type="catalytic activity">
    <reaction evidence="12">
        <text>a 2,3-saturated acyl-CoA + O2 = a (2E)-enoyl-CoA + H2O2</text>
        <dbReference type="Rhea" id="RHEA:38959"/>
        <dbReference type="ChEBI" id="CHEBI:15379"/>
        <dbReference type="ChEBI" id="CHEBI:16240"/>
        <dbReference type="ChEBI" id="CHEBI:58856"/>
        <dbReference type="ChEBI" id="CHEBI:65111"/>
        <dbReference type="EC" id="1.3.3.6"/>
    </reaction>
    <physiologicalReaction direction="left-to-right" evidence="12">
        <dbReference type="Rhea" id="RHEA:38960"/>
    </physiologicalReaction>
</comment>
<dbReference type="Pfam" id="PF02770">
    <property type="entry name" value="Acyl-CoA_dh_M"/>
    <property type="match status" value="1"/>
</dbReference>
<dbReference type="SUPFAM" id="SSF56645">
    <property type="entry name" value="Acyl-CoA dehydrogenase NM domain-like"/>
    <property type="match status" value="1"/>
</dbReference>
<name>A0A8J6GSW6_MICOH</name>
<proteinExistence type="inferred from homology"/>
<dbReference type="GO" id="GO:0005777">
    <property type="term" value="C:peroxisome"/>
    <property type="evidence" value="ECO:0007669"/>
    <property type="project" value="UniProtKB-SubCell"/>
</dbReference>
<gene>
    <name evidence="26" type="ORF">LTLLF_127245</name>
</gene>
<dbReference type="CDD" id="cd01150">
    <property type="entry name" value="AXO"/>
    <property type="match status" value="1"/>
</dbReference>
<evidence type="ECO:0000256" key="11">
    <source>
        <dbReference type="ARBA" id="ARBA00023140"/>
    </source>
</evidence>
<comment type="function">
    <text evidence="17">Oxidizes the CoA-esters of 2-methyl-branched fatty acids.</text>
</comment>
<dbReference type="GO" id="GO:0055088">
    <property type="term" value="P:lipid homeostasis"/>
    <property type="evidence" value="ECO:0007669"/>
    <property type="project" value="TreeGrafter"/>
</dbReference>
<keyword evidence="8" id="KW-0276">Fatty acid metabolism</keyword>
<protein>
    <recommendedName>
        <fullName evidence="18">Peroxisomal acyl-coenzyme A oxidase 3</fullName>
        <ecNumber evidence="5">1.3.3.6</ecNumber>
    </recommendedName>
    <alternativeName>
        <fullName evidence="20">Branched-chain acyl-CoA oxidase</fullName>
    </alternativeName>
    <alternativeName>
        <fullName evidence="19">Pristanoyl-CoA oxidase</fullName>
    </alternativeName>
</protein>
<evidence type="ECO:0000256" key="18">
    <source>
        <dbReference type="ARBA" id="ARBA00073239"/>
    </source>
</evidence>
<evidence type="ECO:0000256" key="1">
    <source>
        <dbReference type="ARBA" id="ARBA00001974"/>
    </source>
</evidence>
<dbReference type="PANTHER" id="PTHR10909:SF390">
    <property type="entry name" value="PEROXISOMAL ACYL-COENZYME A OXIDASE 3"/>
    <property type="match status" value="1"/>
</dbReference>
<evidence type="ECO:0000256" key="14">
    <source>
        <dbReference type="ARBA" id="ARBA00036893"/>
    </source>
</evidence>
<dbReference type="FunFam" id="1.20.140.10:FF:000010">
    <property type="entry name" value="Acyl-coenzyme A oxidase"/>
    <property type="match status" value="1"/>
</dbReference>
<evidence type="ECO:0000256" key="10">
    <source>
        <dbReference type="ARBA" id="ARBA00023098"/>
    </source>
</evidence>
<dbReference type="InterPro" id="IPR012258">
    <property type="entry name" value="Acyl-CoA_oxidase"/>
</dbReference>
<dbReference type="AlphaFoldDB" id="A0A8J6GSW6"/>
<feature type="signal peptide" evidence="22">
    <location>
        <begin position="1"/>
        <end position="18"/>
    </location>
</feature>
<feature type="domain" description="Acyl-CoA oxidase C-alpha1" evidence="25">
    <location>
        <begin position="462"/>
        <end position="624"/>
    </location>
</feature>
<dbReference type="GO" id="GO:0005504">
    <property type="term" value="F:fatty acid binding"/>
    <property type="evidence" value="ECO:0007669"/>
    <property type="project" value="InterPro"/>
</dbReference>
<dbReference type="PANTHER" id="PTHR10909">
    <property type="entry name" value="ELECTRON TRANSPORT OXIDOREDUCTASE"/>
    <property type="match status" value="1"/>
</dbReference>
<dbReference type="FunFam" id="2.40.110.10:FF:000005">
    <property type="entry name" value="Acyl-coenzyme A oxidase"/>
    <property type="match status" value="1"/>
</dbReference>
<evidence type="ECO:0000256" key="2">
    <source>
        <dbReference type="ARBA" id="ARBA00004275"/>
    </source>
</evidence>
<evidence type="ECO:0000256" key="6">
    <source>
        <dbReference type="ARBA" id="ARBA00022630"/>
    </source>
</evidence>
<keyword evidence="10" id="KW-0443">Lipid metabolism</keyword>
<organism evidence="26 27">
    <name type="scientific">Microtus ochrogaster</name>
    <name type="common">Prairie vole</name>
    <dbReference type="NCBI Taxonomy" id="79684"/>
    <lineage>
        <taxon>Eukaryota</taxon>
        <taxon>Metazoa</taxon>
        <taxon>Chordata</taxon>
        <taxon>Craniata</taxon>
        <taxon>Vertebrata</taxon>
        <taxon>Euteleostomi</taxon>
        <taxon>Mammalia</taxon>
        <taxon>Eutheria</taxon>
        <taxon>Euarchontoglires</taxon>
        <taxon>Glires</taxon>
        <taxon>Rodentia</taxon>
        <taxon>Myomorpha</taxon>
        <taxon>Muroidea</taxon>
        <taxon>Cricetidae</taxon>
        <taxon>Arvicolinae</taxon>
        <taxon>Microtus</taxon>
    </lineage>
</organism>
<dbReference type="FunFam" id="1.20.140.10:FF:000007">
    <property type="entry name" value="Acyl-coenzyme A oxidase"/>
    <property type="match status" value="1"/>
</dbReference>
<evidence type="ECO:0000256" key="8">
    <source>
        <dbReference type="ARBA" id="ARBA00022832"/>
    </source>
</evidence>
<comment type="pathway">
    <text evidence="3">Lipid metabolism; peroxisomal fatty acid beta-oxidation.</text>
</comment>
<dbReference type="InterPro" id="IPR009100">
    <property type="entry name" value="AcylCoA_DH/oxidase_NM_dom_sf"/>
</dbReference>
<feature type="domain" description="Acyl-CoA oxidase C-terminal" evidence="23">
    <location>
        <begin position="670"/>
        <end position="820"/>
    </location>
</feature>
<dbReference type="InterPro" id="IPR046373">
    <property type="entry name" value="Acyl-CoA_Oxase/DH_mid-dom_sf"/>
</dbReference>
<dbReference type="Pfam" id="PF22924">
    <property type="entry name" value="ACOX_C_alpha1"/>
    <property type="match status" value="1"/>
</dbReference>
<evidence type="ECO:0000259" key="23">
    <source>
        <dbReference type="Pfam" id="PF01756"/>
    </source>
</evidence>
<evidence type="ECO:0000256" key="12">
    <source>
        <dbReference type="ARBA" id="ARBA00036397"/>
    </source>
</evidence>
<evidence type="ECO:0000259" key="24">
    <source>
        <dbReference type="Pfam" id="PF02770"/>
    </source>
</evidence>
<dbReference type="Proteomes" id="UP000710432">
    <property type="component" value="Unassembled WGS sequence"/>
</dbReference>
<evidence type="ECO:0000256" key="5">
    <source>
        <dbReference type="ARBA" id="ARBA00012870"/>
    </source>
</evidence>
<dbReference type="SUPFAM" id="SSF47203">
    <property type="entry name" value="Acyl-CoA dehydrogenase C-terminal domain-like"/>
    <property type="match status" value="2"/>
</dbReference>
<evidence type="ECO:0000256" key="17">
    <source>
        <dbReference type="ARBA" id="ARBA00059159"/>
    </source>
</evidence>
<feature type="region of interest" description="Disordered" evidence="21">
    <location>
        <begin position="60"/>
        <end position="80"/>
    </location>
</feature>
<comment type="subcellular location">
    <subcellularLocation>
        <location evidence="2">Peroxisome</location>
    </subcellularLocation>
</comment>
<dbReference type="GO" id="GO:0071949">
    <property type="term" value="F:FAD binding"/>
    <property type="evidence" value="ECO:0007669"/>
    <property type="project" value="InterPro"/>
</dbReference>